<protein>
    <submittedName>
        <fullName evidence="10">C-type cytochrome</fullName>
    </submittedName>
</protein>
<dbReference type="SUPFAM" id="SSF46626">
    <property type="entry name" value="Cytochrome c"/>
    <property type="match status" value="1"/>
</dbReference>
<sequence length="261" mass="26612">MDSFELNKIIGAFLGVVFVVFTVSLVSDALFHAPAPETPGYAIAVPEEGEGQDQGGEEAPQSVLPLLASADASAGANVFKRCQACHTAEEGGPNKVGPNLWDIVNRPVAGHEGFSYSSALQEFAQGGEVVWDYEHLDHFLESPKGLVPGTAMAFAGLKKIEDRADLIAYLRSLSDSPAPLPEVAEESTDEGAAQEAAPAVGGAQAAPMENGAADGEPAAQEGDGATDQGAEDGGAGQDATVPASEAQAPDAEEQAPAGDGQ</sequence>
<evidence type="ECO:0000256" key="2">
    <source>
        <dbReference type="ARBA" id="ARBA00022617"/>
    </source>
</evidence>
<proteinExistence type="predicted"/>
<dbReference type="EMBL" id="JBHLXD010000010">
    <property type="protein sequence ID" value="MFC0208266.1"/>
    <property type="molecule type" value="Genomic_DNA"/>
</dbReference>
<keyword evidence="4" id="KW-0249">Electron transport</keyword>
<feature type="region of interest" description="Disordered" evidence="7">
    <location>
        <begin position="176"/>
        <end position="261"/>
    </location>
</feature>
<dbReference type="InterPro" id="IPR009056">
    <property type="entry name" value="Cyt_c-like_dom"/>
</dbReference>
<keyword evidence="3 6" id="KW-0479">Metal-binding</keyword>
<reference evidence="10 11" key="1">
    <citation type="submission" date="2024-09" db="EMBL/GenBank/DDBJ databases">
        <authorList>
            <person name="Sun Q."/>
            <person name="Mori K."/>
        </authorList>
    </citation>
    <scope>NUCLEOTIDE SEQUENCE [LARGE SCALE GENOMIC DNA]</scope>
    <source>
        <strain evidence="10 11">CCM 8543</strain>
    </source>
</reference>
<evidence type="ECO:0000256" key="3">
    <source>
        <dbReference type="ARBA" id="ARBA00022723"/>
    </source>
</evidence>
<dbReference type="Gene3D" id="1.10.760.10">
    <property type="entry name" value="Cytochrome c-like domain"/>
    <property type="match status" value="1"/>
</dbReference>
<name>A0ABV6D6H9_9HYPH</name>
<evidence type="ECO:0000256" key="1">
    <source>
        <dbReference type="ARBA" id="ARBA00022448"/>
    </source>
</evidence>
<evidence type="ECO:0000256" key="5">
    <source>
        <dbReference type="ARBA" id="ARBA00023004"/>
    </source>
</evidence>
<dbReference type="Pfam" id="PF00034">
    <property type="entry name" value="Cytochrom_C"/>
    <property type="match status" value="1"/>
</dbReference>
<evidence type="ECO:0000259" key="9">
    <source>
        <dbReference type="PROSITE" id="PS51007"/>
    </source>
</evidence>
<feature type="transmembrane region" description="Helical" evidence="8">
    <location>
        <begin position="12"/>
        <end position="31"/>
    </location>
</feature>
<dbReference type="InterPro" id="IPR002327">
    <property type="entry name" value="Cyt_c_1A/1B"/>
</dbReference>
<evidence type="ECO:0000256" key="7">
    <source>
        <dbReference type="SAM" id="MobiDB-lite"/>
    </source>
</evidence>
<dbReference type="InterPro" id="IPR036909">
    <property type="entry name" value="Cyt_c-like_dom_sf"/>
</dbReference>
<comment type="caution">
    <text evidence="10">The sequence shown here is derived from an EMBL/GenBank/DDBJ whole genome shotgun (WGS) entry which is preliminary data.</text>
</comment>
<evidence type="ECO:0000313" key="11">
    <source>
        <dbReference type="Proteomes" id="UP001589755"/>
    </source>
</evidence>
<dbReference type="PROSITE" id="PS51007">
    <property type="entry name" value="CYTC"/>
    <property type="match status" value="1"/>
</dbReference>
<keyword evidence="11" id="KW-1185">Reference proteome</keyword>
<organism evidence="10 11">
    <name type="scientific">Chelativorans intermedius</name>
    <dbReference type="NCBI Taxonomy" id="515947"/>
    <lineage>
        <taxon>Bacteria</taxon>
        <taxon>Pseudomonadati</taxon>
        <taxon>Pseudomonadota</taxon>
        <taxon>Alphaproteobacteria</taxon>
        <taxon>Hyphomicrobiales</taxon>
        <taxon>Phyllobacteriaceae</taxon>
        <taxon>Chelativorans</taxon>
    </lineage>
</organism>
<keyword evidence="8" id="KW-0812">Transmembrane</keyword>
<keyword evidence="8" id="KW-1133">Transmembrane helix</keyword>
<dbReference type="Proteomes" id="UP001589755">
    <property type="component" value="Unassembled WGS sequence"/>
</dbReference>
<dbReference type="RefSeq" id="WP_261519913.1">
    <property type="nucleotide sequence ID" value="NZ_JAODNW010000007.1"/>
</dbReference>
<keyword evidence="5 6" id="KW-0408">Iron</keyword>
<evidence type="ECO:0000256" key="6">
    <source>
        <dbReference type="PROSITE-ProRule" id="PRU00433"/>
    </source>
</evidence>
<evidence type="ECO:0000256" key="4">
    <source>
        <dbReference type="ARBA" id="ARBA00022982"/>
    </source>
</evidence>
<feature type="domain" description="Cytochrome c" evidence="9">
    <location>
        <begin position="70"/>
        <end position="174"/>
    </location>
</feature>
<keyword evidence="8" id="KW-0472">Membrane</keyword>
<keyword evidence="2 6" id="KW-0349">Heme</keyword>
<feature type="compositionally biased region" description="Low complexity" evidence="7">
    <location>
        <begin position="190"/>
        <end position="207"/>
    </location>
</feature>
<dbReference type="PRINTS" id="PR00604">
    <property type="entry name" value="CYTCHRMECIAB"/>
</dbReference>
<keyword evidence="1" id="KW-0813">Transport</keyword>
<dbReference type="PANTHER" id="PTHR11961">
    <property type="entry name" value="CYTOCHROME C"/>
    <property type="match status" value="1"/>
</dbReference>
<feature type="compositionally biased region" description="Low complexity" evidence="7">
    <location>
        <begin position="237"/>
        <end position="261"/>
    </location>
</feature>
<evidence type="ECO:0000256" key="8">
    <source>
        <dbReference type="SAM" id="Phobius"/>
    </source>
</evidence>
<gene>
    <name evidence="10" type="ORF">ACFFJ2_07635</name>
</gene>
<evidence type="ECO:0000313" key="10">
    <source>
        <dbReference type="EMBL" id="MFC0208266.1"/>
    </source>
</evidence>
<accession>A0ABV6D6H9</accession>